<dbReference type="PANTHER" id="PTHR15503">
    <property type="entry name" value="LDOC1 RELATED"/>
    <property type="match status" value="1"/>
</dbReference>
<keyword evidence="4" id="KW-1185">Reference proteome</keyword>
<dbReference type="PANTHER" id="PTHR15503:SF42">
    <property type="entry name" value="ZINC FINGER, CCHC-TYPE, RETROTRANSPOSON GAG DOMAIN, ASPARTIC PEPTIDASE DOMAIN PROTEIN-RELATED"/>
    <property type="match status" value="1"/>
</dbReference>
<organism evidence="4 5">
    <name type="scientific">Cucurbita moschata</name>
    <name type="common">Winter crookneck squash</name>
    <name type="synonym">Cucurbita pepo var. moschata</name>
    <dbReference type="NCBI Taxonomy" id="3662"/>
    <lineage>
        <taxon>Eukaryota</taxon>
        <taxon>Viridiplantae</taxon>
        <taxon>Streptophyta</taxon>
        <taxon>Embryophyta</taxon>
        <taxon>Tracheophyta</taxon>
        <taxon>Spermatophyta</taxon>
        <taxon>Magnoliopsida</taxon>
        <taxon>eudicotyledons</taxon>
        <taxon>Gunneridae</taxon>
        <taxon>Pentapetalae</taxon>
        <taxon>rosids</taxon>
        <taxon>fabids</taxon>
        <taxon>Cucurbitales</taxon>
        <taxon>Cucurbitaceae</taxon>
        <taxon>Cucurbiteae</taxon>
        <taxon>Cucurbita</taxon>
    </lineage>
</organism>
<reference evidence="5" key="1">
    <citation type="submission" date="2025-08" db="UniProtKB">
        <authorList>
            <consortium name="RefSeq"/>
        </authorList>
    </citation>
    <scope>IDENTIFICATION</scope>
    <source>
        <tissue evidence="5">Young leaves</tissue>
    </source>
</reference>
<evidence type="ECO:0000256" key="2">
    <source>
        <dbReference type="SAM" id="MobiDB-lite"/>
    </source>
</evidence>
<dbReference type="PROSITE" id="PS50158">
    <property type="entry name" value="ZF_CCHC"/>
    <property type="match status" value="1"/>
</dbReference>
<evidence type="ECO:0000313" key="5">
    <source>
        <dbReference type="RefSeq" id="XP_022931758.1"/>
    </source>
</evidence>
<keyword evidence="1" id="KW-0863">Zinc-finger</keyword>
<feature type="compositionally biased region" description="Basic residues" evidence="2">
    <location>
        <begin position="57"/>
        <end position="68"/>
    </location>
</feature>
<dbReference type="CDD" id="cd00303">
    <property type="entry name" value="retropepsin_like"/>
    <property type="match status" value="1"/>
</dbReference>
<keyword evidence="1" id="KW-0862">Zinc</keyword>
<dbReference type="Gene3D" id="2.40.70.10">
    <property type="entry name" value="Acid Proteases"/>
    <property type="match status" value="1"/>
</dbReference>
<evidence type="ECO:0000259" key="3">
    <source>
        <dbReference type="PROSITE" id="PS50158"/>
    </source>
</evidence>
<dbReference type="KEGG" id="cmos:111438026"/>
<feature type="compositionally biased region" description="Acidic residues" evidence="2">
    <location>
        <begin position="30"/>
        <end position="42"/>
    </location>
</feature>
<dbReference type="SUPFAM" id="SSF57756">
    <property type="entry name" value="Retrovirus zinc finger-like domains"/>
    <property type="match status" value="1"/>
</dbReference>
<dbReference type="InterPro" id="IPR036875">
    <property type="entry name" value="Znf_CCHC_sf"/>
</dbReference>
<dbReference type="Proteomes" id="UP000504609">
    <property type="component" value="Unplaced"/>
</dbReference>
<dbReference type="SMART" id="SM00343">
    <property type="entry name" value="ZnF_C2HC"/>
    <property type="match status" value="1"/>
</dbReference>
<dbReference type="SUPFAM" id="SSF50630">
    <property type="entry name" value="Acid proteases"/>
    <property type="match status" value="1"/>
</dbReference>
<feature type="compositionally biased region" description="Polar residues" evidence="2">
    <location>
        <begin position="45"/>
        <end position="55"/>
    </location>
</feature>
<accession>A0A6J1EZM7</accession>
<dbReference type="AlphaFoldDB" id="A0A6J1EZM7"/>
<protein>
    <submittedName>
        <fullName evidence="5">Uncharacterized protein LOC111438026</fullName>
    </submittedName>
</protein>
<feature type="region of interest" description="Disordered" evidence="2">
    <location>
        <begin position="1"/>
        <end position="96"/>
    </location>
</feature>
<dbReference type="InterPro" id="IPR032567">
    <property type="entry name" value="RTL1-rel"/>
</dbReference>
<proteinExistence type="predicted"/>
<dbReference type="RefSeq" id="XP_022931758.1">
    <property type="nucleotide sequence ID" value="XM_023075990.1"/>
</dbReference>
<dbReference type="GO" id="GO:0008270">
    <property type="term" value="F:zinc ion binding"/>
    <property type="evidence" value="ECO:0007669"/>
    <property type="project" value="UniProtKB-KW"/>
</dbReference>
<dbReference type="GeneID" id="111438026"/>
<dbReference type="Gene3D" id="4.10.60.10">
    <property type="entry name" value="Zinc finger, CCHC-type"/>
    <property type="match status" value="1"/>
</dbReference>
<dbReference type="InterPro" id="IPR005162">
    <property type="entry name" value="Retrotrans_gag_dom"/>
</dbReference>
<keyword evidence="1" id="KW-0479">Metal-binding</keyword>
<dbReference type="InterPro" id="IPR001878">
    <property type="entry name" value="Znf_CCHC"/>
</dbReference>
<evidence type="ECO:0000256" key="1">
    <source>
        <dbReference type="PROSITE-ProRule" id="PRU00047"/>
    </source>
</evidence>
<sequence length="660" mass="73257">MAPKRREPYVGPGPRRGRREEVQDTSVPIPEEEQPELQEEVGDMPQTSEGTVPQPSRSKRRRMKAKARRLLETPPTTPFSEEAPSDPTPCTAVPLNQPLAMPSAEMFQTFMMTSMENQALTNQMIQTMMSNQSTGQGGKDSGTMTVESRYLRDFQRHKPPSFDGGKMDPIAAENWLEAIETAFHFMNCPPKYEVHCGTYMLKGEAHFWWKGAQKTIVPQGEFITWCQFKDAYLHKYYPITARVKMQAAFLALKQGDRSVGDYDLEFNRLARFSPAYVSSEELKGERFIAGLREELRGNVASQSSFVYTKALQVATLLDSPRTDKLQLGIAQSSHTAAQGKRAYPSHPRTGRPPRGRTDRRGRAPVRNMTLCPNCRRPHTGECRAGTGACYRCGQVGHFAVDCPQRNDQRVNLPAVQHQRGQADQHQQGRAVAHATTARQADQPDAVVTGTLPVFGHLALVLFDSGSTHSFVSEEFVELAQLEKELLEITLSVSTPAHELLLATHRVKGGGVTIAGRVIEATLIVLRMQDFDVILGMDWLGGNRVLIDCETRIVTLRLPSGDIFTYKGATSKGVQSVITSLRAKKLIRSGAIAFLASVTLDNSNKQKTSSVHIVREFVDVFPEDLPGLPPAREVDFGIDLEPGTVPISKAPVELRELKEQL</sequence>
<dbReference type="Pfam" id="PF03732">
    <property type="entry name" value="Retrotrans_gag"/>
    <property type="match status" value="1"/>
</dbReference>
<name>A0A6J1EZM7_CUCMO</name>
<gene>
    <name evidence="5" type="primary">LOC111438026</name>
</gene>
<dbReference type="Pfam" id="PF08284">
    <property type="entry name" value="RVP_2"/>
    <property type="match status" value="1"/>
</dbReference>
<dbReference type="GO" id="GO:0003676">
    <property type="term" value="F:nucleic acid binding"/>
    <property type="evidence" value="ECO:0007669"/>
    <property type="project" value="InterPro"/>
</dbReference>
<feature type="region of interest" description="Disordered" evidence="2">
    <location>
        <begin position="331"/>
        <end position="363"/>
    </location>
</feature>
<dbReference type="InterPro" id="IPR021109">
    <property type="entry name" value="Peptidase_aspartic_dom_sf"/>
</dbReference>
<feature type="domain" description="CCHC-type" evidence="3">
    <location>
        <begin position="389"/>
        <end position="404"/>
    </location>
</feature>
<evidence type="ECO:0000313" key="4">
    <source>
        <dbReference type="Proteomes" id="UP000504609"/>
    </source>
</evidence>
<dbReference type="Pfam" id="PF00098">
    <property type="entry name" value="zf-CCHC"/>
    <property type="match status" value="1"/>
</dbReference>